<dbReference type="RefSeq" id="WP_161140123.1">
    <property type="nucleotide sequence ID" value="NZ_SPKJ01000021.1"/>
</dbReference>
<dbReference type="Pfam" id="PF00892">
    <property type="entry name" value="EamA"/>
    <property type="match status" value="2"/>
</dbReference>
<feature type="transmembrane region" description="Helical" evidence="6">
    <location>
        <begin position="215"/>
        <end position="232"/>
    </location>
</feature>
<organism evidence="8 9">
    <name type="scientific">Propylenella binzhouense</name>
    <dbReference type="NCBI Taxonomy" id="2555902"/>
    <lineage>
        <taxon>Bacteria</taxon>
        <taxon>Pseudomonadati</taxon>
        <taxon>Pseudomonadota</taxon>
        <taxon>Alphaproteobacteria</taxon>
        <taxon>Hyphomicrobiales</taxon>
        <taxon>Propylenellaceae</taxon>
        <taxon>Propylenella</taxon>
    </lineage>
</organism>
<reference evidence="8" key="1">
    <citation type="submission" date="2019-03" db="EMBL/GenBank/DDBJ databases">
        <title>Afifella sp. nov., isolated from activated sludge.</title>
        <authorList>
            <person name="Li Q."/>
            <person name="Liu Y."/>
        </authorList>
    </citation>
    <scope>NUCLEOTIDE SEQUENCE</scope>
    <source>
        <strain evidence="8">L72</strain>
    </source>
</reference>
<keyword evidence="5 6" id="KW-0472">Membrane</keyword>
<evidence type="ECO:0000259" key="7">
    <source>
        <dbReference type="Pfam" id="PF00892"/>
    </source>
</evidence>
<dbReference type="OrthoDB" id="8478503at2"/>
<proteinExistence type="inferred from homology"/>
<comment type="subcellular location">
    <subcellularLocation>
        <location evidence="1">Membrane</location>
        <topology evidence="1">Multi-pass membrane protein</topology>
    </subcellularLocation>
</comment>
<keyword evidence="9" id="KW-1185">Reference proteome</keyword>
<dbReference type="GO" id="GO:0016020">
    <property type="term" value="C:membrane"/>
    <property type="evidence" value="ECO:0007669"/>
    <property type="project" value="UniProtKB-SubCell"/>
</dbReference>
<evidence type="ECO:0000256" key="2">
    <source>
        <dbReference type="ARBA" id="ARBA00009853"/>
    </source>
</evidence>
<dbReference type="AlphaFoldDB" id="A0A964T3M8"/>
<feature type="domain" description="EamA" evidence="7">
    <location>
        <begin position="156"/>
        <end position="286"/>
    </location>
</feature>
<evidence type="ECO:0000256" key="4">
    <source>
        <dbReference type="ARBA" id="ARBA00022989"/>
    </source>
</evidence>
<gene>
    <name evidence="8" type="ORF">E4O86_08625</name>
</gene>
<sequence>MNPAFGILLKVASTVLFTLMLVAIKATEGRVPEGEVVFFRSFFGLIPIVAMLAWQGLFPAALRTPRPLVHFSRGLVGVTAMGLGFAAVQRLPLPEAMAIAYAAPLFLVALGALVLHEPVRLYRWSAVLVGFLGIMIILWPQFELLRSGRLGSAALAGAAFGIVAAFLSAMAGIFVRSMTHSEGTGTIVFYFSVTSSVAGLLTIPFGWVAPSAFDAALLVSAGLFGGVGQILMTSAYRNADASTIAPFEYASMIWGVALGYLVFAELPGPSLLFGGPVVVASGVFIILRERQLGLKRARQRRATPPHG</sequence>
<dbReference type="SUPFAM" id="SSF103481">
    <property type="entry name" value="Multidrug resistance efflux transporter EmrE"/>
    <property type="match status" value="2"/>
</dbReference>
<feature type="transmembrane region" description="Helical" evidence="6">
    <location>
        <begin position="244"/>
        <end position="263"/>
    </location>
</feature>
<name>A0A964T3M8_9HYPH</name>
<feature type="transmembrane region" description="Helical" evidence="6">
    <location>
        <begin position="98"/>
        <end position="115"/>
    </location>
</feature>
<dbReference type="PANTHER" id="PTHR22911:SF6">
    <property type="entry name" value="SOLUTE CARRIER FAMILY 35 MEMBER G1"/>
    <property type="match status" value="1"/>
</dbReference>
<dbReference type="InterPro" id="IPR037185">
    <property type="entry name" value="EmrE-like"/>
</dbReference>
<comment type="similarity">
    <text evidence="2">Belongs to the drug/metabolite transporter (DMT) superfamily. 10 TMS drug/metabolite exporter (DME) (TC 2.A.7.3) family.</text>
</comment>
<dbReference type="EMBL" id="SPKJ01000021">
    <property type="protein sequence ID" value="MYZ47775.1"/>
    <property type="molecule type" value="Genomic_DNA"/>
</dbReference>
<feature type="transmembrane region" description="Helical" evidence="6">
    <location>
        <begin position="154"/>
        <end position="175"/>
    </location>
</feature>
<feature type="transmembrane region" description="Helical" evidence="6">
    <location>
        <begin position="38"/>
        <end position="62"/>
    </location>
</feature>
<feature type="transmembrane region" description="Helical" evidence="6">
    <location>
        <begin position="122"/>
        <end position="142"/>
    </location>
</feature>
<protein>
    <submittedName>
        <fullName evidence="8">DMT family transporter</fullName>
    </submittedName>
</protein>
<evidence type="ECO:0000313" key="8">
    <source>
        <dbReference type="EMBL" id="MYZ47775.1"/>
    </source>
</evidence>
<comment type="caution">
    <text evidence="8">The sequence shown here is derived from an EMBL/GenBank/DDBJ whole genome shotgun (WGS) entry which is preliminary data.</text>
</comment>
<feature type="transmembrane region" description="Helical" evidence="6">
    <location>
        <begin position="187"/>
        <end position="209"/>
    </location>
</feature>
<feature type="domain" description="EamA" evidence="7">
    <location>
        <begin position="5"/>
        <end position="138"/>
    </location>
</feature>
<dbReference type="PANTHER" id="PTHR22911">
    <property type="entry name" value="ACYL-MALONYL CONDENSING ENZYME-RELATED"/>
    <property type="match status" value="1"/>
</dbReference>
<evidence type="ECO:0000256" key="3">
    <source>
        <dbReference type="ARBA" id="ARBA00022692"/>
    </source>
</evidence>
<evidence type="ECO:0000256" key="5">
    <source>
        <dbReference type="ARBA" id="ARBA00023136"/>
    </source>
</evidence>
<evidence type="ECO:0000313" key="9">
    <source>
        <dbReference type="Proteomes" id="UP000773614"/>
    </source>
</evidence>
<accession>A0A964T3M8</accession>
<feature type="transmembrane region" description="Helical" evidence="6">
    <location>
        <begin position="74"/>
        <end position="92"/>
    </location>
</feature>
<feature type="transmembrane region" description="Helical" evidence="6">
    <location>
        <begin position="269"/>
        <end position="287"/>
    </location>
</feature>
<keyword evidence="4 6" id="KW-1133">Transmembrane helix</keyword>
<dbReference type="InterPro" id="IPR000620">
    <property type="entry name" value="EamA_dom"/>
</dbReference>
<keyword evidence="3 6" id="KW-0812">Transmembrane</keyword>
<evidence type="ECO:0000256" key="6">
    <source>
        <dbReference type="SAM" id="Phobius"/>
    </source>
</evidence>
<feature type="transmembrane region" description="Helical" evidence="6">
    <location>
        <begin position="7"/>
        <end position="26"/>
    </location>
</feature>
<evidence type="ECO:0000256" key="1">
    <source>
        <dbReference type="ARBA" id="ARBA00004141"/>
    </source>
</evidence>
<dbReference type="Proteomes" id="UP000773614">
    <property type="component" value="Unassembled WGS sequence"/>
</dbReference>